<feature type="transmembrane region" description="Helical" evidence="7">
    <location>
        <begin position="53"/>
        <end position="75"/>
    </location>
</feature>
<dbReference type="HOGENOM" id="CLU_000960_28_0_0"/>
<feature type="transmembrane region" description="Helical" evidence="7">
    <location>
        <begin position="234"/>
        <end position="252"/>
    </location>
</feature>
<reference evidence="9" key="1">
    <citation type="submission" date="2006-10" db="EMBL/GenBank/DDBJ databases">
        <title>Complete sequence of Solibacter usitatus Ellin6076.</title>
        <authorList>
            <consortium name="US DOE Joint Genome Institute"/>
            <person name="Copeland A."/>
            <person name="Lucas S."/>
            <person name="Lapidus A."/>
            <person name="Barry K."/>
            <person name="Detter J.C."/>
            <person name="Glavina del Rio T."/>
            <person name="Hammon N."/>
            <person name="Israni S."/>
            <person name="Dalin E."/>
            <person name="Tice H."/>
            <person name="Pitluck S."/>
            <person name="Thompson L.S."/>
            <person name="Brettin T."/>
            <person name="Bruce D."/>
            <person name="Han C."/>
            <person name="Tapia R."/>
            <person name="Gilna P."/>
            <person name="Schmutz J."/>
            <person name="Larimer F."/>
            <person name="Land M."/>
            <person name="Hauser L."/>
            <person name="Kyrpides N."/>
            <person name="Mikhailova N."/>
            <person name="Janssen P.H."/>
            <person name="Kuske C.R."/>
            <person name="Richardson P."/>
        </authorList>
    </citation>
    <scope>NUCLEOTIDE SEQUENCE</scope>
    <source>
        <strain evidence="9">Ellin6076</strain>
    </source>
</reference>
<dbReference type="FunCoup" id="Q02CU8">
    <property type="interactions" value="365"/>
</dbReference>
<keyword evidence="4 7" id="KW-0812">Transmembrane</keyword>
<evidence type="ECO:0000256" key="5">
    <source>
        <dbReference type="ARBA" id="ARBA00022989"/>
    </source>
</evidence>
<proteinExistence type="predicted"/>
<dbReference type="InterPro" id="IPR036259">
    <property type="entry name" value="MFS_trans_sf"/>
</dbReference>
<evidence type="ECO:0000256" key="3">
    <source>
        <dbReference type="ARBA" id="ARBA00022475"/>
    </source>
</evidence>
<feature type="transmembrane region" description="Helical" evidence="7">
    <location>
        <begin position="483"/>
        <end position="506"/>
    </location>
</feature>
<evidence type="ECO:0000256" key="1">
    <source>
        <dbReference type="ARBA" id="ARBA00004651"/>
    </source>
</evidence>
<feature type="transmembrane region" description="Helical" evidence="7">
    <location>
        <begin position="12"/>
        <end position="33"/>
    </location>
</feature>
<feature type="transmembrane region" description="Helical" evidence="7">
    <location>
        <begin position="338"/>
        <end position="354"/>
    </location>
</feature>
<gene>
    <name evidence="9" type="ordered locus">Acid_0103</name>
</gene>
<sequence>MPSAAEQTPQINPWIVAVAVMCATFMEVLDTTVVNVSLPHIAGSLSASVDEAAWALTSYLVANAIILPMTGWIANYFGRKRTLLAAVFGFTAASFLCGLATTLPMLIFFRVVQGATGGALQPLSQAVMLEAFPPQDRGKAMAFWGLGIVVAPMLGPVIGGYLTDNFSWRWVFYINLPVGLASVILTRLFIFDPPYIRRQNRGIDYWGIGMLALGVGALQVVLDKGQEADWFSANWIIITTAVAFCALLLFVVHELYTPDPVVKLRVFKDRTYAAGVFLMTMLGFVLYGSLLLLPIFLQTMLGYPALNAGIAMAPRGLGSFLTMPLVGTVLNRFDPRKVLAIGLVGASWTLYQLSNLNLNAGYWDIFWPQFIQGVALAMLFVPLTTATMDPIPKEEMGNATSMFNLMRNLGGGFGIAAATTFLFRRQQFHTHQLGEHVSALSIPTQEFMRRTQGAMILRGSAPTTAEGQAYGALWGAVQRQSSMLAFVDTFRAMAIVFLLVVPFLFIMRRPTHTRSAGPMH</sequence>
<comment type="subcellular location">
    <subcellularLocation>
        <location evidence="1">Cell membrane</location>
        <topology evidence="1">Multi-pass membrane protein</topology>
    </subcellularLocation>
</comment>
<dbReference type="AlphaFoldDB" id="Q02CU8"/>
<dbReference type="Pfam" id="PF07690">
    <property type="entry name" value="MFS_1"/>
    <property type="match status" value="1"/>
</dbReference>
<dbReference type="KEGG" id="sus:Acid_0103"/>
<feature type="transmembrane region" description="Helical" evidence="7">
    <location>
        <begin position="405"/>
        <end position="423"/>
    </location>
</feature>
<name>Q02CU8_SOLUE</name>
<dbReference type="NCBIfam" id="TIGR00711">
    <property type="entry name" value="efflux_EmrB"/>
    <property type="match status" value="1"/>
</dbReference>
<keyword evidence="6 7" id="KW-0472">Membrane</keyword>
<dbReference type="PRINTS" id="PR01036">
    <property type="entry name" value="TCRTETB"/>
</dbReference>
<evidence type="ECO:0000256" key="4">
    <source>
        <dbReference type="ARBA" id="ARBA00022692"/>
    </source>
</evidence>
<dbReference type="Gene3D" id="1.20.1720.10">
    <property type="entry name" value="Multidrug resistance protein D"/>
    <property type="match status" value="1"/>
</dbReference>
<keyword evidence="3" id="KW-1003">Cell membrane</keyword>
<dbReference type="Gene3D" id="1.20.1250.20">
    <property type="entry name" value="MFS general substrate transporter like domains"/>
    <property type="match status" value="1"/>
</dbReference>
<dbReference type="SUPFAM" id="SSF103473">
    <property type="entry name" value="MFS general substrate transporter"/>
    <property type="match status" value="1"/>
</dbReference>
<feature type="transmembrane region" description="Helical" evidence="7">
    <location>
        <begin position="82"/>
        <end position="101"/>
    </location>
</feature>
<dbReference type="PROSITE" id="PS50850">
    <property type="entry name" value="MFS"/>
    <property type="match status" value="1"/>
</dbReference>
<keyword evidence="2" id="KW-0813">Transport</keyword>
<dbReference type="EMBL" id="CP000473">
    <property type="protein sequence ID" value="ABJ81118.1"/>
    <property type="molecule type" value="Genomic_DNA"/>
</dbReference>
<dbReference type="GO" id="GO:0005886">
    <property type="term" value="C:plasma membrane"/>
    <property type="evidence" value="ECO:0007669"/>
    <property type="project" value="UniProtKB-SubCell"/>
</dbReference>
<feature type="transmembrane region" description="Helical" evidence="7">
    <location>
        <begin position="272"/>
        <end position="297"/>
    </location>
</feature>
<keyword evidence="5 7" id="KW-1133">Transmembrane helix</keyword>
<evidence type="ECO:0000256" key="6">
    <source>
        <dbReference type="ARBA" id="ARBA00023136"/>
    </source>
</evidence>
<dbReference type="InParanoid" id="Q02CU8"/>
<dbReference type="eggNOG" id="COG2814">
    <property type="taxonomic scope" value="Bacteria"/>
</dbReference>
<evidence type="ECO:0000256" key="2">
    <source>
        <dbReference type="ARBA" id="ARBA00022448"/>
    </source>
</evidence>
<evidence type="ECO:0000313" key="9">
    <source>
        <dbReference type="EMBL" id="ABJ81118.1"/>
    </source>
</evidence>
<accession>Q02CU8</accession>
<dbReference type="STRING" id="234267.Acid_0103"/>
<protein>
    <submittedName>
        <fullName evidence="9">Drug resistance transporter, EmrB/QacA subfamily</fullName>
    </submittedName>
</protein>
<feature type="transmembrane region" description="Helical" evidence="7">
    <location>
        <begin position="141"/>
        <end position="162"/>
    </location>
</feature>
<dbReference type="PANTHER" id="PTHR23501:SF174">
    <property type="entry name" value="MULTIDRUG EXPORT PROTEIN EMRB-RELATED"/>
    <property type="match status" value="1"/>
</dbReference>
<evidence type="ECO:0000259" key="8">
    <source>
        <dbReference type="PROSITE" id="PS50850"/>
    </source>
</evidence>
<dbReference type="InterPro" id="IPR011701">
    <property type="entry name" value="MFS"/>
</dbReference>
<feature type="domain" description="Major facilitator superfamily (MFS) profile" evidence="8">
    <location>
        <begin position="16"/>
        <end position="512"/>
    </location>
</feature>
<evidence type="ECO:0000256" key="7">
    <source>
        <dbReference type="SAM" id="Phobius"/>
    </source>
</evidence>
<feature type="transmembrane region" description="Helical" evidence="7">
    <location>
        <begin position="168"/>
        <end position="191"/>
    </location>
</feature>
<dbReference type="CDD" id="cd17503">
    <property type="entry name" value="MFS_LmrB_MDR_like"/>
    <property type="match status" value="1"/>
</dbReference>
<organism evidence="9">
    <name type="scientific">Solibacter usitatus (strain Ellin6076)</name>
    <dbReference type="NCBI Taxonomy" id="234267"/>
    <lineage>
        <taxon>Bacteria</taxon>
        <taxon>Pseudomonadati</taxon>
        <taxon>Acidobacteriota</taxon>
        <taxon>Terriglobia</taxon>
        <taxon>Bryobacterales</taxon>
        <taxon>Solibacteraceae</taxon>
        <taxon>Candidatus Solibacter</taxon>
    </lineage>
</organism>
<feature type="transmembrane region" description="Helical" evidence="7">
    <location>
        <begin position="303"/>
        <end position="326"/>
    </location>
</feature>
<dbReference type="InterPro" id="IPR004638">
    <property type="entry name" value="EmrB-like"/>
</dbReference>
<dbReference type="PANTHER" id="PTHR23501">
    <property type="entry name" value="MAJOR FACILITATOR SUPERFAMILY"/>
    <property type="match status" value="1"/>
</dbReference>
<feature type="transmembrane region" description="Helical" evidence="7">
    <location>
        <begin position="366"/>
        <end position="384"/>
    </location>
</feature>
<dbReference type="GO" id="GO:0022857">
    <property type="term" value="F:transmembrane transporter activity"/>
    <property type="evidence" value="ECO:0007669"/>
    <property type="project" value="InterPro"/>
</dbReference>
<dbReference type="InterPro" id="IPR020846">
    <property type="entry name" value="MFS_dom"/>
</dbReference>